<dbReference type="PANTHER" id="PTHR12586:SF1">
    <property type="entry name" value="CDP-DIACYLGLYCEROL--GLYCEROL-3-PHOSPHATE 3-PHOSPHATIDYLTRANSFERASE, MITOCHONDRIAL"/>
    <property type="match status" value="1"/>
</dbReference>
<comment type="catalytic activity">
    <reaction evidence="9 10">
        <text>a CDP-1,2-diacyl-sn-glycerol + sn-glycerol 3-phosphate = a 1,2-diacyl-sn-glycero-3-phospho-(1'-sn-glycero-3'-phosphate) + CMP + H(+)</text>
        <dbReference type="Rhea" id="RHEA:12593"/>
        <dbReference type="ChEBI" id="CHEBI:15378"/>
        <dbReference type="ChEBI" id="CHEBI:57597"/>
        <dbReference type="ChEBI" id="CHEBI:58332"/>
        <dbReference type="ChEBI" id="CHEBI:60110"/>
        <dbReference type="ChEBI" id="CHEBI:60377"/>
        <dbReference type="EC" id="2.7.8.5"/>
    </reaction>
</comment>
<evidence type="ECO:0000256" key="10">
    <source>
        <dbReference type="RuleBase" id="RU365024"/>
    </source>
</evidence>
<dbReference type="STRING" id="646526.A0A1W0E789"/>
<name>A0A1W0E789_9MICR</name>
<comment type="pathway">
    <text evidence="1 10">Phospholipid metabolism; phosphatidylglycerol biosynthesis; phosphatidylglycerol from CDP-diacylglycerol: step 1/2.</text>
</comment>
<keyword evidence="10" id="KW-0496">Mitochondrion</keyword>
<dbReference type="InterPro" id="IPR016270">
    <property type="entry name" value="PGS1"/>
</dbReference>
<comment type="subcellular location">
    <subcellularLocation>
        <location evidence="10">Mitochondrion</location>
    </subcellularLocation>
</comment>
<feature type="domain" description="PLD phosphodiesterase" evidence="11">
    <location>
        <begin position="120"/>
        <end position="146"/>
    </location>
</feature>
<evidence type="ECO:0000256" key="4">
    <source>
        <dbReference type="ARBA" id="ARBA00022679"/>
    </source>
</evidence>
<evidence type="ECO:0000256" key="6">
    <source>
        <dbReference type="ARBA" id="ARBA00023098"/>
    </source>
</evidence>
<dbReference type="PROSITE" id="PS50035">
    <property type="entry name" value="PLD"/>
    <property type="match status" value="1"/>
</dbReference>
<reference evidence="12 13" key="1">
    <citation type="journal article" date="2017" name="Environ. Microbiol.">
        <title>Decay of the glycolytic pathway and adaptation to intranuclear parasitism within Enterocytozoonidae microsporidia.</title>
        <authorList>
            <person name="Wiredu Boakye D."/>
            <person name="Jaroenlak P."/>
            <person name="Prachumwat A."/>
            <person name="Williams T.A."/>
            <person name="Bateman K.S."/>
            <person name="Itsathitphaisarn O."/>
            <person name="Sritunyalucksana K."/>
            <person name="Paszkiewicz K.H."/>
            <person name="Moore K.A."/>
            <person name="Stentiford G.D."/>
            <person name="Williams B.A."/>
        </authorList>
    </citation>
    <scope>NUCLEOTIDE SEQUENCE [LARGE SCALE GENOMIC DNA]</scope>
    <source>
        <strain evidence="12 13">TH1</strain>
    </source>
</reference>
<dbReference type="OrthoDB" id="10250191at2759"/>
<evidence type="ECO:0000256" key="3">
    <source>
        <dbReference type="ARBA" id="ARBA00022516"/>
    </source>
</evidence>
<organism evidence="12 13">
    <name type="scientific">Ecytonucleospora hepatopenaei</name>
    <dbReference type="NCBI Taxonomy" id="646526"/>
    <lineage>
        <taxon>Eukaryota</taxon>
        <taxon>Fungi</taxon>
        <taxon>Fungi incertae sedis</taxon>
        <taxon>Microsporidia</taxon>
        <taxon>Enterocytozoonidae</taxon>
        <taxon>Ecytonucleospora</taxon>
    </lineage>
</organism>
<comment type="caution">
    <text evidence="12">The sequence shown here is derived from an EMBL/GenBank/DDBJ whole genome shotgun (WGS) entry which is preliminary data.</text>
</comment>
<keyword evidence="10" id="KW-0547">Nucleotide-binding</keyword>
<dbReference type="SUPFAM" id="SSF56024">
    <property type="entry name" value="Phospholipase D/nuclease"/>
    <property type="match status" value="2"/>
</dbReference>
<comment type="function">
    <text evidence="10">Functions in the biosynthesis of the anionic phospholipids phosphatidylglycerol and cardiolipin.</text>
</comment>
<keyword evidence="10" id="KW-0067">ATP-binding</keyword>
<dbReference type="PIRSF" id="PIRSF000850">
    <property type="entry name" value="Phospholipase_D_PSS"/>
    <property type="match status" value="1"/>
</dbReference>
<accession>A0A1W0E789</accession>
<dbReference type="GO" id="GO:0032049">
    <property type="term" value="P:cardiolipin biosynthetic process"/>
    <property type="evidence" value="ECO:0007669"/>
    <property type="project" value="InterPro"/>
</dbReference>
<proteinExistence type="inferred from homology"/>
<dbReference type="PANTHER" id="PTHR12586">
    <property type="entry name" value="CDP-DIACYLGLYCEROL--SERINE O-PHOSPHATIDYLTRANSFERASE"/>
    <property type="match status" value="1"/>
</dbReference>
<dbReference type="EC" id="2.7.8.5" evidence="10"/>
<dbReference type="SMART" id="SM00155">
    <property type="entry name" value="PLDc"/>
    <property type="match status" value="2"/>
</dbReference>
<dbReference type="GO" id="GO:0005524">
    <property type="term" value="F:ATP binding"/>
    <property type="evidence" value="ECO:0007669"/>
    <property type="project" value="UniProtKB-KW"/>
</dbReference>
<dbReference type="InterPro" id="IPR001736">
    <property type="entry name" value="PLipase_D/transphosphatidylase"/>
</dbReference>
<dbReference type="VEuPathDB" id="MicrosporidiaDB:EHP00_308"/>
<keyword evidence="3 10" id="KW-0444">Lipid biosynthesis</keyword>
<dbReference type="GO" id="GO:0008444">
    <property type="term" value="F:CDP-diacylglycerol-glycerol-3-phosphate 3-phosphatidyltransferase activity"/>
    <property type="evidence" value="ECO:0007669"/>
    <property type="project" value="UniProtKB-EC"/>
</dbReference>
<sequence>MNKQKFNEILPKKQRFTLSNVTILESCEDFYNFLIHHTKTAEEIHFACLALGFDEKSIELGDALKEKVESKKTVVILADKTRNLTNKKIVEMFKEKKLENNIKYISAESSKIFPNRINEALGVFHSKIYILDNFTMLTGANLYKEYYENRVDRYYVFEDDIFANEMKREMFYDAKEYKKKHFIEKTQSKNLKNVNFTKQLQITNTNLTLIPFDEKEESSILSWLFNTDYKQMHIASAYPNLTSTYLHVLKNKRFNLYAPSPKNNTFNSFGIVNNIITNVYGYANYYILQKLPLCTLFEFVKYNHSFHKKGIWVFFDNCAISIIGSSNFNVRSNLLDIEQNWIMYSEDVKMIDAWKQEVDSLKKDCKIRTAKDIENRRRILIVIIFFLFNFLF</sequence>
<dbReference type="GO" id="GO:0005739">
    <property type="term" value="C:mitochondrion"/>
    <property type="evidence" value="ECO:0007669"/>
    <property type="project" value="UniProtKB-SubCell"/>
</dbReference>
<evidence type="ECO:0000313" key="13">
    <source>
        <dbReference type="Proteomes" id="UP000192758"/>
    </source>
</evidence>
<evidence type="ECO:0000259" key="11">
    <source>
        <dbReference type="PROSITE" id="PS50035"/>
    </source>
</evidence>
<evidence type="ECO:0000256" key="1">
    <source>
        <dbReference type="ARBA" id="ARBA00005042"/>
    </source>
</evidence>
<dbReference type="Proteomes" id="UP000192758">
    <property type="component" value="Unassembled WGS sequence"/>
</dbReference>
<comment type="similarity">
    <text evidence="2 10">Belongs to the CDP-alcohol phosphatidyltransferase class-II family.</text>
</comment>
<dbReference type="EMBL" id="MNPJ01000014">
    <property type="protein sequence ID" value="OQS55101.1"/>
    <property type="molecule type" value="Genomic_DNA"/>
</dbReference>
<dbReference type="Gene3D" id="3.30.870.10">
    <property type="entry name" value="Endonuclease Chain A"/>
    <property type="match status" value="2"/>
</dbReference>
<evidence type="ECO:0000256" key="9">
    <source>
        <dbReference type="ARBA" id="ARBA00048586"/>
    </source>
</evidence>
<keyword evidence="13" id="KW-1185">Reference proteome</keyword>
<dbReference type="AlphaFoldDB" id="A0A1W0E789"/>
<evidence type="ECO:0000256" key="2">
    <source>
        <dbReference type="ARBA" id="ARBA00010682"/>
    </source>
</evidence>
<keyword evidence="4 10" id="KW-0808">Transferase</keyword>
<gene>
    <name evidence="12" type="primary">pgs1</name>
    <name evidence="12" type="ORF">EHP00_308</name>
</gene>
<keyword evidence="8 10" id="KW-1208">Phospholipid metabolism</keyword>
<keyword evidence="6 10" id="KW-0443">Lipid metabolism</keyword>
<dbReference type="UniPathway" id="UPA00084">
    <property type="reaction ID" value="UER00503"/>
</dbReference>
<evidence type="ECO:0000256" key="5">
    <source>
        <dbReference type="ARBA" id="ARBA00022737"/>
    </source>
</evidence>
<evidence type="ECO:0000256" key="8">
    <source>
        <dbReference type="ARBA" id="ARBA00023264"/>
    </source>
</evidence>
<keyword evidence="7 10" id="KW-0594">Phospholipid biosynthesis</keyword>
<evidence type="ECO:0000256" key="7">
    <source>
        <dbReference type="ARBA" id="ARBA00023209"/>
    </source>
</evidence>
<protein>
    <recommendedName>
        <fullName evidence="10">CDP-diacylglycerol--glycerol-3-phosphate 3-phosphatidyltransferase</fullName>
        <ecNumber evidence="10">2.7.8.5</ecNumber>
    </recommendedName>
</protein>
<keyword evidence="5" id="KW-0677">Repeat</keyword>
<evidence type="ECO:0000313" key="12">
    <source>
        <dbReference type="EMBL" id="OQS55101.1"/>
    </source>
</evidence>